<sequence length="1012" mass="115078">MSKSMPQSNNYLADLKKLNFKDLKTLLLLFDAKVKGKQDDNKYLLENLIKLLAKWNQGSKLGDNLTNGFISDLWNTLKHPPPCSLGTEYMYRTADGGYNNIRIPDLGRSGTPYARIAKPVMLQNIALPDPGVIFDSILVRENTFQPHPNKISSMLFYLASIIIHDIFRTDHHDFNISNTSSYLDLAPLYGSNQQEQDTVRTFKDGKLKPDCFAEKRILGFPPGVGVMLIMFNRFHNYVVMQLAAINENRRFDRPLDPSANEAWIKYDNDLFQTGRLITCGLYVNCVLKDYVRTILNLNRTDSKWNLDPRTEEGKALFDIKVPEGVGNQVAAEFNVIYRWHSAISERDDQWTQNLYKKFFPGKNPDQVTLDEFLGTLGGFEAKLSNDPLERNFENLSRNPDGKFSDDDLVSILETSICDVAGSFGANTVPRILRLVEILGIVQSRAWNMASLNEFREASGLVRHKTFEDINPDPKVCEKLRNLYDHPDCVEFYTGLIAEKPKPPITPGSGLCVNFTTSYSILFKEVESDTSINDGCVLFKLILRAFPHHFKDNSIYAHFPFVVPDENLKIQHSLGRTNKYSWGKPKRNIDYVIIKSHAAAQVILNDQVNWKFIGDQNITLLTNDYSIKAHVQNLEDEVREFYHETTAKLLEKYTYEVPGKNTYQVDIVRDISNLVNARFAACVFNFPIKSDQCSKETFTDQEIYEDLALFYSSSLINHDVVRGFELREAARKSNHKLGKLIRKYTDQIKSPGLFAQFKEKLHKRALIPSYGITLIEQILKTNISSKDIAWNHILPTAAFITVGLSQIFCQALDFYLGEGSKYLPDLFELAQANTPEADEKIERYFLEGVRLSSISGIYRIYQPKLSDTAPSTNLEDGDHTHTISTGQRVIVDLPAASRDAKVYLEPNEVILTRPLDTYLLYGFGPYENTSSKDLSIIAMTTMFKSIIRLKGLRRAQGSGPNGSWIWGESQGQLKKVEMLPSVPGLASSTYMNQEQSSFCSFPATMKIHWDREQ</sequence>
<evidence type="ECO:0000313" key="7">
    <source>
        <dbReference type="EMBL" id="RKF60108.1"/>
    </source>
</evidence>
<dbReference type="EMBL" id="MCFK01005430">
    <property type="protein sequence ID" value="RKF60108.1"/>
    <property type="molecule type" value="Genomic_DNA"/>
</dbReference>
<dbReference type="GO" id="GO:0004601">
    <property type="term" value="F:peroxidase activity"/>
    <property type="evidence" value="ECO:0007669"/>
    <property type="project" value="InterPro"/>
</dbReference>
<dbReference type="InterPro" id="IPR050783">
    <property type="entry name" value="Oxylipin_biosynth_metab"/>
</dbReference>
<evidence type="ECO:0000256" key="2">
    <source>
        <dbReference type="ARBA" id="ARBA00022723"/>
    </source>
</evidence>
<comment type="caution">
    <text evidence="7">The sequence shown here is derived from an EMBL/GenBank/DDBJ whole genome shotgun (WGS) entry which is preliminary data.</text>
</comment>
<evidence type="ECO:0000256" key="4">
    <source>
        <dbReference type="ARBA" id="ARBA00023002"/>
    </source>
</evidence>
<dbReference type="Proteomes" id="UP000286134">
    <property type="component" value="Unassembled WGS sequence"/>
</dbReference>
<dbReference type="OrthoDB" id="823504at2759"/>
<dbReference type="GO" id="GO:0006979">
    <property type="term" value="P:response to oxidative stress"/>
    <property type="evidence" value="ECO:0007669"/>
    <property type="project" value="InterPro"/>
</dbReference>
<dbReference type="Gene3D" id="1.10.640.10">
    <property type="entry name" value="Haem peroxidase domain superfamily, animal type"/>
    <property type="match status" value="1"/>
</dbReference>
<dbReference type="Gene3D" id="1.10.630.10">
    <property type="entry name" value="Cytochrome P450"/>
    <property type="match status" value="1"/>
</dbReference>
<proteinExistence type="predicted"/>
<dbReference type="PROSITE" id="PS50292">
    <property type="entry name" value="PEROXIDASE_3"/>
    <property type="match status" value="1"/>
</dbReference>
<feature type="binding site" description="axial binding residue" evidence="6">
    <location>
        <position position="340"/>
    </location>
    <ligand>
        <name>heme b</name>
        <dbReference type="ChEBI" id="CHEBI:60344"/>
    </ligand>
    <ligandPart>
        <name>Fe</name>
        <dbReference type="ChEBI" id="CHEBI:18248"/>
    </ligandPart>
</feature>
<name>A0A420HRQ3_9PEZI</name>
<accession>A0A420HRQ3</accession>
<evidence type="ECO:0000256" key="6">
    <source>
        <dbReference type="PIRSR" id="PIRSR619791-2"/>
    </source>
</evidence>
<dbReference type="GO" id="GO:0006631">
    <property type="term" value="P:fatty acid metabolic process"/>
    <property type="evidence" value="ECO:0007669"/>
    <property type="project" value="UniProtKB-ARBA"/>
</dbReference>
<keyword evidence="1 6" id="KW-0349">Heme</keyword>
<gene>
    <name evidence="7" type="ORF">OnM2_054061</name>
</gene>
<dbReference type="SUPFAM" id="SSF48264">
    <property type="entry name" value="Cytochrome P450"/>
    <property type="match status" value="1"/>
</dbReference>
<protein>
    <submittedName>
        <fullName evidence="7">Psi-producing oxygenase A</fullName>
    </submittedName>
</protein>
<dbReference type="GO" id="GO:0005506">
    <property type="term" value="F:iron ion binding"/>
    <property type="evidence" value="ECO:0007669"/>
    <property type="project" value="InterPro"/>
</dbReference>
<dbReference type="PANTHER" id="PTHR11903">
    <property type="entry name" value="PROSTAGLANDIN G/H SYNTHASE"/>
    <property type="match status" value="1"/>
</dbReference>
<dbReference type="SUPFAM" id="SSF48113">
    <property type="entry name" value="Heme-dependent peroxidases"/>
    <property type="match status" value="1"/>
</dbReference>
<dbReference type="GO" id="GO:0020037">
    <property type="term" value="F:heme binding"/>
    <property type="evidence" value="ECO:0007669"/>
    <property type="project" value="InterPro"/>
</dbReference>
<keyword evidence="4" id="KW-0560">Oxidoreductase</keyword>
<dbReference type="AlphaFoldDB" id="A0A420HRQ3"/>
<dbReference type="InterPro" id="IPR037120">
    <property type="entry name" value="Haem_peroxidase_sf_animal"/>
</dbReference>
<evidence type="ECO:0000256" key="3">
    <source>
        <dbReference type="ARBA" id="ARBA00022964"/>
    </source>
</evidence>
<dbReference type="CDD" id="cd09817">
    <property type="entry name" value="linoleate_diol_synthase_like"/>
    <property type="match status" value="1"/>
</dbReference>
<dbReference type="InterPro" id="IPR036396">
    <property type="entry name" value="Cyt_P450_sf"/>
</dbReference>
<keyword evidence="8" id="KW-1185">Reference proteome</keyword>
<evidence type="ECO:0000313" key="8">
    <source>
        <dbReference type="Proteomes" id="UP000286134"/>
    </source>
</evidence>
<dbReference type="GO" id="GO:0004497">
    <property type="term" value="F:monooxygenase activity"/>
    <property type="evidence" value="ECO:0007669"/>
    <property type="project" value="InterPro"/>
</dbReference>
<dbReference type="InterPro" id="IPR010255">
    <property type="entry name" value="Haem_peroxidase_sf"/>
</dbReference>
<dbReference type="GO" id="GO:0051213">
    <property type="term" value="F:dioxygenase activity"/>
    <property type="evidence" value="ECO:0007669"/>
    <property type="project" value="UniProtKB-KW"/>
</dbReference>
<dbReference type="PANTHER" id="PTHR11903:SF37">
    <property type="entry name" value="PSI-PRODUCING OXYGENASE A"/>
    <property type="match status" value="1"/>
</dbReference>
<keyword evidence="3" id="KW-0223">Dioxygenase</keyword>
<dbReference type="GO" id="GO:0016705">
    <property type="term" value="F:oxidoreductase activity, acting on paired donors, with incorporation or reduction of molecular oxygen"/>
    <property type="evidence" value="ECO:0007669"/>
    <property type="project" value="InterPro"/>
</dbReference>
<dbReference type="InterPro" id="IPR034812">
    <property type="entry name" value="Ppo-like_N"/>
</dbReference>
<organism evidence="7 8">
    <name type="scientific">Erysiphe neolycopersici</name>
    <dbReference type="NCBI Taxonomy" id="212602"/>
    <lineage>
        <taxon>Eukaryota</taxon>
        <taxon>Fungi</taxon>
        <taxon>Dikarya</taxon>
        <taxon>Ascomycota</taxon>
        <taxon>Pezizomycotina</taxon>
        <taxon>Leotiomycetes</taxon>
        <taxon>Erysiphales</taxon>
        <taxon>Erysiphaceae</taxon>
        <taxon>Erysiphe</taxon>
    </lineage>
</organism>
<dbReference type="PRINTS" id="PR00457">
    <property type="entry name" value="ANPEROXIDASE"/>
</dbReference>
<keyword evidence="2 6" id="KW-0479">Metal-binding</keyword>
<dbReference type="InterPro" id="IPR019791">
    <property type="entry name" value="Haem_peroxidase_animal"/>
</dbReference>
<keyword evidence="5 6" id="KW-0408">Iron</keyword>
<evidence type="ECO:0000256" key="1">
    <source>
        <dbReference type="ARBA" id="ARBA00022617"/>
    </source>
</evidence>
<evidence type="ECO:0000256" key="5">
    <source>
        <dbReference type="ARBA" id="ARBA00023004"/>
    </source>
</evidence>
<dbReference type="Pfam" id="PF03098">
    <property type="entry name" value="An_peroxidase"/>
    <property type="match status" value="2"/>
</dbReference>
<reference evidence="7 8" key="1">
    <citation type="journal article" date="2018" name="BMC Genomics">
        <title>Comparative genome analyses reveal sequence features reflecting distinct modes of host-adaptation between dicot and monocot powdery mildew.</title>
        <authorList>
            <person name="Wu Y."/>
            <person name="Ma X."/>
            <person name="Pan Z."/>
            <person name="Kale S.D."/>
            <person name="Song Y."/>
            <person name="King H."/>
            <person name="Zhang Q."/>
            <person name="Presley C."/>
            <person name="Deng X."/>
            <person name="Wei C.I."/>
            <person name="Xiao S."/>
        </authorList>
    </citation>
    <scope>NUCLEOTIDE SEQUENCE [LARGE SCALE GENOMIC DNA]</scope>
    <source>
        <strain evidence="7">UMSG2</strain>
    </source>
</reference>
<dbReference type="STRING" id="212602.A0A420HRQ3"/>